<name>A0AAD6WC21_9ROSI</name>
<comment type="caution">
    <text evidence="1">The sequence shown here is derived from an EMBL/GenBank/DDBJ whole genome shotgun (WGS) entry which is preliminary data.</text>
</comment>
<dbReference type="EMBL" id="JAQIZT010000002">
    <property type="protein sequence ID" value="KAJ7006291.1"/>
    <property type="molecule type" value="Genomic_DNA"/>
</dbReference>
<keyword evidence="2" id="KW-1185">Reference proteome</keyword>
<evidence type="ECO:0000313" key="1">
    <source>
        <dbReference type="EMBL" id="KAJ7006291.1"/>
    </source>
</evidence>
<dbReference type="Proteomes" id="UP001164929">
    <property type="component" value="Chromosome 2"/>
</dbReference>
<organism evidence="1 2">
    <name type="scientific">Populus alba x Populus x berolinensis</name>
    <dbReference type="NCBI Taxonomy" id="444605"/>
    <lineage>
        <taxon>Eukaryota</taxon>
        <taxon>Viridiplantae</taxon>
        <taxon>Streptophyta</taxon>
        <taxon>Embryophyta</taxon>
        <taxon>Tracheophyta</taxon>
        <taxon>Spermatophyta</taxon>
        <taxon>Magnoliopsida</taxon>
        <taxon>eudicotyledons</taxon>
        <taxon>Gunneridae</taxon>
        <taxon>Pentapetalae</taxon>
        <taxon>rosids</taxon>
        <taxon>fabids</taxon>
        <taxon>Malpighiales</taxon>
        <taxon>Salicaceae</taxon>
        <taxon>Saliceae</taxon>
        <taxon>Populus</taxon>
    </lineage>
</organism>
<protein>
    <submittedName>
        <fullName evidence="1">Uncharacterized protein</fullName>
    </submittedName>
</protein>
<sequence>MALDDNFTGFEYLADEDHPNFVKEHDISETWSAQVRRGDSREIRPRACSRKGRVLASFIGQPFYLSEGCTLYFSKSNGSKFLDTQQKETERGNIEPKCFDIFWSRLSFRILQS</sequence>
<proteinExistence type="predicted"/>
<dbReference type="AlphaFoldDB" id="A0AAD6WC21"/>
<gene>
    <name evidence="1" type="ORF">NC653_005598</name>
</gene>
<accession>A0AAD6WC21</accession>
<evidence type="ECO:0000313" key="2">
    <source>
        <dbReference type="Proteomes" id="UP001164929"/>
    </source>
</evidence>
<reference evidence="1" key="1">
    <citation type="journal article" date="2023" name="Mol. Ecol. Resour.">
        <title>Chromosome-level genome assembly of a triploid poplar Populus alba 'Berolinensis'.</title>
        <authorList>
            <person name="Chen S."/>
            <person name="Yu Y."/>
            <person name="Wang X."/>
            <person name="Wang S."/>
            <person name="Zhang T."/>
            <person name="Zhou Y."/>
            <person name="He R."/>
            <person name="Meng N."/>
            <person name="Wang Y."/>
            <person name="Liu W."/>
            <person name="Liu Z."/>
            <person name="Liu J."/>
            <person name="Guo Q."/>
            <person name="Huang H."/>
            <person name="Sederoff R.R."/>
            <person name="Wang G."/>
            <person name="Qu G."/>
            <person name="Chen S."/>
        </authorList>
    </citation>
    <scope>NUCLEOTIDE SEQUENCE</scope>
    <source>
        <strain evidence="1">SC-2020</strain>
    </source>
</reference>